<name>A0A8K1C8D0_PYTOL</name>
<evidence type="ECO:0000313" key="3">
    <source>
        <dbReference type="Proteomes" id="UP000794436"/>
    </source>
</evidence>
<comment type="caution">
    <text evidence="2">The sequence shown here is derived from an EMBL/GenBank/DDBJ whole genome shotgun (WGS) entry which is preliminary data.</text>
</comment>
<dbReference type="AlphaFoldDB" id="A0A8K1C8D0"/>
<dbReference type="PANTHER" id="PTHR40855:SF1">
    <property type="entry name" value="CLAVAMINATE SYNTHASE-LIKE PROTEIN"/>
    <property type="match status" value="1"/>
</dbReference>
<protein>
    <submittedName>
        <fullName evidence="2">Uncharacterized protein</fullName>
    </submittedName>
</protein>
<proteinExistence type="predicted"/>
<dbReference type="EMBL" id="SPLM01000111">
    <property type="protein sequence ID" value="TMW58447.1"/>
    <property type="molecule type" value="Genomic_DNA"/>
</dbReference>
<dbReference type="Gene3D" id="2.60.120.330">
    <property type="entry name" value="B-lactam Antibiotic, Isopenicillin N Synthase, Chain"/>
    <property type="match status" value="1"/>
</dbReference>
<accession>A0A8K1C8D0</accession>
<sequence>MTTRSGSASRRSQRVLGTLCVLVLFANVAIAVPSVPVDSFAFSALEQRDEDTVKMLVNALQSAGIVSIRDIPEYQGLRALFLQEATGCALKAAAQDASGLLARTLKDGTQRLTISTKTRYHHPDIADTKLAAVCPQYVSILRAFSELVNIVAVTLAAAVDAGGTVSSSSDSLEAIVSSADHLDHFHAYSSPSTTTKTTTQDSEDDLSLELHTDNGVMIFMTAPELYSVKHHGSLASVPRDAIESGPEASGGLVMVQPESEEVVQPHLRPDELVVMIGEGYSGWLKAKHAFPPVLHGMKMPQFSSSYGRVARAWYGKMILLPKDKLMKNTKMTFDTYTKQVTEYVVGAEGTDGFSAVACPPYMELHESDKSCVLQLYEPREDSSASKEQCMKWCNTHDGDKCRSKCEYVASVPSGGLDCWMLCIPKKACPAGQVSQCDPKGAQRTVCLAP</sequence>
<dbReference type="OrthoDB" id="65473at2759"/>
<feature type="signal peptide" evidence="1">
    <location>
        <begin position="1"/>
        <end position="31"/>
    </location>
</feature>
<gene>
    <name evidence="2" type="ORF">Poli38472_010006</name>
</gene>
<reference evidence="2" key="1">
    <citation type="submission" date="2019-03" db="EMBL/GenBank/DDBJ databases">
        <title>Long read genome sequence of the mycoparasitic Pythium oligandrum ATCC 38472 isolated from sugarbeet rhizosphere.</title>
        <authorList>
            <person name="Gaulin E."/>
        </authorList>
    </citation>
    <scope>NUCLEOTIDE SEQUENCE</scope>
    <source>
        <strain evidence="2">ATCC 38472_TT</strain>
    </source>
</reference>
<dbReference type="PANTHER" id="PTHR40855">
    <property type="entry name" value="DIOX_N DOMAIN-CONTAINING PROTEIN"/>
    <property type="match status" value="1"/>
</dbReference>
<organism evidence="2 3">
    <name type="scientific">Pythium oligandrum</name>
    <name type="common">Mycoparasitic fungus</name>
    <dbReference type="NCBI Taxonomy" id="41045"/>
    <lineage>
        <taxon>Eukaryota</taxon>
        <taxon>Sar</taxon>
        <taxon>Stramenopiles</taxon>
        <taxon>Oomycota</taxon>
        <taxon>Peronosporomycetes</taxon>
        <taxon>Pythiales</taxon>
        <taxon>Pythiaceae</taxon>
        <taxon>Pythium</taxon>
    </lineage>
</organism>
<dbReference type="Proteomes" id="UP000794436">
    <property type="component" value="Unassembled WGS sequence"/>
</dbReference>
<evidence type="ECO:0000313" key="2">
    <source>
        <dbReference type="EMBL" id="TMW58447.1"/>
    </source>
</evidence>
<feature type="chain" id="PRO_5035433579" evidence="1">
    <location>
        <begin position="32"/>
        <end position="449"/>
    </location>
</feature>
<dbReference type="InterPro" id="IPR027443">
    <property type="entry name" value="IPNS-like_sf"/>
</dbReference>
<keyword evidence="3" id="KW-1185">Reference proteome</keyword>
<keyword evidence="1" id="KW-0732">Signal</keyword>
<evidence type="ECO:0000256" key="1">
    <source>
        <dbReference type="SAM" id="SignalP"/>
    </source>
</evidence>